<comment type="cofactor">
    <cofactor evidence="7">
        <name>(6R)-5,10-methylene-5,6,7,8-tetrahydrofolate</name>
        <dbReference type="ChEBI" id="CHEBI:15636"/>
    </cofactor>
    <text evidence="7">Binds 1 5,10-methenyltetrahydrofolate (MTHF) per subunit.</text>
</comment>
<evidence type="ECO:0000256" key="6">
    <source>
        <dbReference type="PIRSR" id="PIRSR602081-2"/>
    </source>
</evidence>
<dbReference type="InterPro" id="IPR036155">
    <property type="entry name" value="Crypto/Photolyase_N_sf"/>
</dbReference>
<dbReference type="GO" id="GO:0071949">
    <property type="term" value="F:FAD binding"/>
    <property type="evidence" value="ECO:0007669"/>
    <property type="project" value="TreeGrafter"/>
</dbReference>
<keyword evidence="3 5" id="KW-0274">FAD</keyword>
<feature type="binding site" evidence="5">
    <location>
        <begin position="317"/>
        <end position="324"/>
    </location>
    <ligand>
        <name>FAD</name>
        <dbReference type="ChEBI" id="CHEBI:57692"/>
    </ligand>
</feature>
<feature type="region of interest" description="Disordered" evidence="8">
    <location>
        <begin position="502"/>
        <end position="620"/>
    </location>
</feature>
<keyword evidence="2 5" id="KW-0285">Flavoprotein</keyword>
<sequence length="638" mass="69146">MARRAVVWFRNDLRLRDNQLLHYPEVRQAAELAAVYCIDPRHFEQSRWGKHPRTGCHRARFLAQSIEELDRSLRRIGSGLLVVAGRPEDILPDLVGDGGVLAFQREDTSEEQQVEEAVLQGLRPGASALRHQGLTLFHREDLGWDPAETLPLPFGKFLHGTCHRITPRPELPAPGPGDLPPPLAGLAQAGVGEDGGGLPRSAVAAEEGAILAAMGCSPRRACAAAGAEGAPAIAWRGGEAAGLERLAEYAAPSGLGTYHRTRNQLHGANHSSHLSPWLANGSLSPRTVYWRAKEYERVHAGAERDPRFDHVAKFVFELCWRDYFRLYCAHFGARVFFPGGPARSSKPWRRDAEAEERWKEGRTGVPLVDALMRELRATGFIANRGRYIVASYLLHYLGIDWRVGADWFESLLLDHDVCSNYGEWTSTAGVAAAPGARTPLGLKGRGPTGGRRPGARGGGGDPWAKGAATGEAVFDPWEQAAQYDKGEEYVRRWLPELRAVPLGRGHRPSAMDAYPRPLAEHPFGQGRSGESSMPEGRDPEARPGRAARSWASKGDAEASRGAGSGRVILRPRAARGAGCSGGEGMEQAGAAAMGARPVPRAEPACSGEPGGYPAAQQRPAAKVRRWQARYQTDQLAGA</sequence>
<feature type="domain" description="Photolyase/cryptochrome alpha/beta" evidence="9">
    <location>
        <begin position="3"/>
        <end position="136"/>
    </location>
</feature>
<evidence type="ECO:0000256" key="5">
    <source>
        <dbReference type="PIRSR" id="PIRSR602081-1"/>
    </source>
</evidence>
<dbReference type="Gene3D" id="1.10.579.10">
    <property type="entry name" value="DNA Cyclobutane Dipyrimidine Photolyase, subunit A, domain 3"/>
    <property type="match status" value="1"/>
</dbReference>
<comment type="cofactor">
    <cofactor evidence="5 7">
        <name>FAD</name>
        <dbReference type="ChEBI" id="CHEBI:57692"/>
    </cofactor>
    <text evidence="5 7">Binds 1 FAD per subunit.</text>
</comment>
<dbReference type="InterPro" id="IPR014729">
    <property type="entry name" value="Rossmann-like_a/b/a_fold"/>
</dbReference>
<dbReference type="Pfam" id="PF03441">
    <property type="entry name" value="FAD_binding_7"/>
    <property type="match status" value="1"/>
</dbReference>
<evidence type="ECO:0000256" key="1">
    <source>
        <dbReference type="ARBA" id="ARBA00005862"/>
    </source>
</evidence>
<dbReference type="Gene3D" id="3.40.50.620">
    <property type="entry name" value="HUPs"/>
    <property type="match status" value="1"/>
</dbReference>
<feature type="binding site" evidence="5">
    <location>
        <begin position="271"/>
        <end position="275"/>
    </location>
    <ligand>
        <name>FAD</name>
        <dbReference type="ChEBI" id="CHEBI:57692"/>
    </ligand>
</feature>
<dbReference type="PRINTS" id="PR00147">
    <property type="entry name" value="DNAPHOTLYASE"/>
</dbReference>
<feature type="site" description="Electron transfer via tryptophanyl radical" evidence="6">
    <location>
        <position position="424"/>
    </location>
</feature>
<dbReference type="GO" id="GO:0003904">
    <property type="term" value="F:deoxyribodipyrimidine photo-lyase activity"/>
    <property type="evidence" value="ECO:0007669"/>
    <property type="project" value="TreeGrafter"/>
</dbReference>
<evidence type="ECO:0000256" key="4">
    <source>
        <dbReference type="ARBA" id="ARBA00022991"/>
    </source>
</evidence>
<comment type="function">
    <text evidence="7">May have a photoreceptor function.</text>
</comment>
<evidence type="ECO:0000256" key="3">
    <source>
        <dbReference type="ARBA" id="ARBA00022827"/>
    </source>
</evidence>
<reference evidence="10" key="1">
    <citation type="journal article" date="2019" name="Microorganisms">
        <title>DNA Damage Response Pathways in Dinoflagellates.</title>
        <authorList>
            <person name="Li C."/>
            <person name="Wong J."/>
        </authorList>
    </citation>
    <scope>NUCLEOTIDE SEQUENCE</scope>
</reference>
<dbReference type="GO" id="GO:0000719">
    <property type="term" value="P:photoreactive repair"/>
    <property type="evidence" value="ECO:0007669"/>
    <property type="project" value="TreeGrafter"/>
</dbReference>
<evidence type="ECO:0000313" key="10">
    <source>
        <dbReference type="EMBL" id="QDO16294.1"/>
    </source>
</evidence>
<dbReference type="PANTHER" id="PTHR11455:SF22">
    <property type="entry name" value="CRYPTOCHROME DASH"/>
    <property type="match status" value="1"/>
</dbReference>
<feature type="binding site" evidence="5">
    <location>
        <position position="258"/>
    </location>
    <ligand>
        <name>FAD</name>
        <dbReference type="ChEBI" id="CHEBI:57692"/>
    </ligand>
</feature>
<feature type="site" description="Electron transfer via tryptophanyl radical" evidence="6">
    <location>
        <position position="348"/>
    </location>
</feature>
<evidence type="ECO:0000259" key="9">
    <source>
        <dbReference type="PROSITE" id="PS51645"/>
    </source>
</evidence>
<dbReference type="PROSITE" id="PS00394">
    <property type="entry name" value="DNA_PHOTOLYASES_1_1"/>
    <property type="match status" value="1"/>
</dbReference>
<protein>
    <recommendedName>
        <fullName evidence="7">Cryptochrome DASH</fullName>
    </recommendedName>
</protein>
<proteinExistence type="evidence at transcript level"/>
<dbReference type="AlphaFoldDB" id="A0A516AG57"/>
<feature type="compositionally biased region" description="Low complexity" evidence="8">
    <location>
        <begin position="585"/>
        <end position="595"/>
    </location>
</feature>
<dbReference type="GO" id="GO:0003677">
    <property type="term" value="F:DNA binding"/>
    <property type="evidence" value="ECO:0007669"/>
    <property type="project" value="TreeGrafter"/>
</dbReference>
<dbReference type="InterPro" id="IPR018394">
    <property type="entry name" value="DNA_photolyase_1_CS_C"/>
</dbReference>
<evidence type="ECO:0000256" key="2">
    <source>
        <dbReference type="ARBA" id="ARBA00022630"/>
    </source>
</evidence>
<dbReference type="InterPro" id="IPR002081">
    <property type="entry name" value="Cryptochrome/DNA_photolyase_1"/>
</dbReference>
<dbReference type="Gene3D" id="1.25.40.80">
    <property type="match status" value="1"/>
</dbReference>
<feature type="binding site" evidence="5">
    <location>
        <position position="314"/>
    </location>
    <ligand>
        <name>FAD</name>
        <dbReference type="ChEBI" id="CHEBI:57692"/>
    </ligand>
</feature>
<organism evidence="10">
    <name type="scientific">Lingulaulax polyedra</name>
    <name type="common">Dinoflagellate</name>
    <name type="synonym">Lingulodinium polyedra</name>
    <dbReference type="NCBI Taxonomy" id="160621"/>
    <lineage>
        <taxon>Eukaryota</taxon>
        <taxon>Sar</taxon>
        <taxon>Alveolata</taxon>
        <taxon>Dinophyceae</taxon>
        <taxon>Gonyaulacales</taxon>
        <taxon>Lingulodiniaceae</taxon>
        <taxon>Lingulaulax</taxon>
    </lineage>
</organism>
<dbReference type="InterPro" id="IPR036134">
    <property type="entry name" value="Crypto/Photolyase_FAD-like_sf"/>
</dbReference>
<dbReference type="NCBIfam" id="TIGR02765">
    <property type="entry name" value="crypto_DASH"/>
    <property type="match status" value="1"/>
</dbReference>
<dbReference type="PANTHER" id="PTHR11455">
    <property type="entry name" value="CRYPTOCHROME"/>
    <property type="match status" value="1"/>
</dbReference>
<dbReference type="EMBL" id="MN125827">
    <property type="protein sequence ID" value="QDO16294.1"/>
    <property type="molecule type" value="mRNA"/>
</dbReference>
<feature type="site" description="Electron transfer via tryptophanyl radical" evidence="6">
    <location>
        <position position="401"/>
    </location>
</feature>
<evidence type="ECO:0000256" key="7">
    <source>
        <dbReference type="RuleBase" id="RU367151"/>
    </source>
</evidence>
<feature type="binding site" evidence="5">
    <location>
        <begin position="414"/>
        <end position="416"/>
    </location>
    <ligand>
        <name>FAD</name>
        <dbReference type="ChEBI" id="CHEBI:57692"/>
    </ligand>
</feature>
<dbReference type="InterPro" id="IPR014133">
    <property type="entry name" value="Cry_DASH"/>
</dbReference>
<dbReference type="SUPFAM" id="SSF48173">
    <property type="entry name" value="Cryptochrome/photolyase FAD-binding domain"/>
    <property type="match status" value="1"/>
</dbReference>
<comment type="similarity">
    <text evidence="1 7">Belongs to the DNA photolyase class-1 family.</text>
</comment>
<keyword evidence="4 7" id="KW-0157">Chromophore</keyword>
<dbReference type="InterPro" id="IPR006050">
    <property type="entry name" value="DNA_photolyase_N"/>
</dbReference>
<feature type="region of interest" description="Disordered" evidence="8">
    <location>
        <begin position="435"/>
        <end position="467"/>
    </location>
</feature>
<name>A0A516AG57_LINPO</name>
<dbReference type="Pfam" id="PF00875">
    <property type="entry name" value="DNA_photolyase"/>
    <property type="match status" value="1"/>
</dbReference>
<accession>A0A516AG57</accession>
<dbReference type="InterPro" id="IPR005101">
    <property type="entry name" value="Cryptochr/Photolyase_FAD-bd"/>
</dbReference>
<dbReference type="SUPFAM" id="SSF52425">
    <property type="entry name" value="Cryptochrome/photolyase, N-terminal domain"/>
    <property type="match status" value="1"/>
</dbReference>
<dbReference type="PROSITE" id="PS51645">
    <property type="entry name" value="PHR_CRY_ALPHA_BETA"/>
    <property type="match status" value="1"/>
</dbReference>
<feature type="compositionally biased region" description="Gly residues" evidence="8">
    <location>
        <begin position="443"/>
        <end position="461"/>
    </location>
</feature>
<evidence type="ECO:0000256" key="8">
    <source>
        <dbReference type="SAM" id="MobiDB-lite"/>
    </source>
</evidence>